<evidence type="ECO:0000313" key="2">
    <source>
        <dbReference type="Proteomes" id="UP000596742"/>
    </source>
</evidence>
<dbReference type="InterPro" id="IPR011042">
    <property type="entry name" value="6-blade_b-propeller_TolB-like"/>
</dbReference>
<reference evidence="1" key="1">
    <citation type="submission" date="2018-11" db="EMBL/GenBank/DDBJ databases">
        <authorList>
            <person name="Alioto T."/>
            <person name="Alioto T."/>
        </authorList>
    </citation>
    <scope>NUCLEOTIDE SEQUENCE</scope>
</reference>
<sequence>MIVSTREKGDAWPLTEHSRRQIVVLGQTGKKKVNVIEYDIQNKRLFSLIGRMTMDKTGNIVAIDCTSKDIKRIVKVVNNSIEWIYEGNQDINTNKIPFNPYDLTVTKLGNIIVTDKDTHSLHILSEEGVLIKCCMMEDNNILLPHCLDFDSNWNLWIGCSTYENSEDNAKIHKLEISGC</sequence>
<evidence type="ECO:0000313" key="1">
    <source>
        <dbReference type="EMBL" id="VDI04120.1"/>
    </source>
</evidence>
<dbReference type="EMBL" id="UYJE01001677">
    <property type="protein sequence ID" value="VDI04120.1"/>
    <property type="molecule type" value="Genomic_DNA"/>
</dbReference>
<comment type="caution">
    <text evidence="1">The sequence shown here is derived from an EMBL/GenBank/DDBJ whole genome shotgun (WGS) entry which is preliminary data.</text>
</comment>
<dbReference type="Gene3D" id="2.120.10.30">
    <property type="entry name" value="TolB, C-terminal domain"/>
    <property type="match status" value="1"/>
</dbReference>
<gene>
    <name evidence="1" type="ORF">MGAL_10B014137</name>
</gene>
<dbReference type="Proteomes" id="UP000596742">
    <property type="component" value="Unassembled WGS sequence"/>
</dbReference>
<dbReference type="OrthoDB" id="6094481at2759"/>
<proteinExistence type="predicted"/>
<accession>A0A8B6CHC7</accession>
<organism evidence="1 2">
    <name type="scientific">Mytilus galloprovincialis</name>
    <name type="common">Mediterranean mussel</name>
    <dbReference type="NCBI Taxonomy" id="29158"/>
    <lineage>
        <taxon>Eukaryota</taxon>
        <taxon>Metazoa</taxon>
        <taxon>Spiralia</taxon>
        <taxon>Lophotrochozoa</taxon>
        <taxon>Mollusca</taxon>
        <taxon>Bivalvia</taxon>
        <taxon>Autobranchia</taxon>
        <taxon>Pteriomorphia</taxon>
        <taxon>Mytilida</taxon>
        <taxon>Mytiloidea</taxon>
        <taxon>Mytilidae</taxon>
        <taxon>Mytilinae</taxon>
        <taxon>Mytilus</taxon>
    </lineage>
</organism>
<dbReference type="AlphaFoldDB" id="A0A8B6CHC7"/>
<protein>
    <submittedName>
        <fullName evidence="1">Uncharacterized protein</fullName>
    </submittedName>
</protein>
<name>A0A8B6CHC7_MYTGA</name>
<keyword evidence="2" id="KW-1185">Reference proteome</keyword>
<dbReference type="SUPFAM" id="SSF63829">
    <property type="entry name" value="Calcium-dependent phosphotriesterase"/>
    <property type="match status" value="1"/>
</dbReference>